<keyword evidence="2" id="KW-1133">Transmembrane helix</keyword>
<evidence type="ECO:0000313" key="6">
    <source>
        <dbReference type="Proteomes" id="UP001607157"/>
    </source>
</evidence>
<dbReference type="Pfam" id="PF03967">
    <property type="entry name" value="PRCH"/>
    <property type="match status" value="1"/>
</dbReference>
<dbReference type="SUPFAM" id="SSF81490">
    <property type="entry name" value="Photosystem II reaction centre subunit H, transmembrane region"/>
    <property type="match status" value="1"/>
</dbReference>
<evidence type="ECO:0000313" key="5">
    <source>
        <dbReference type="EMBL" id="MFH0252413.1"/>
    </source>
</evidence>
<feature type="region of interest" description="Disordered" evidence="1">
    <location>
        <begin position="42"/>
        <end position="106"/>
    </location>
</feature>
<protein>
    <submittedName>
        <fullName evidence="5">Photosynthetic reaction center subunit H</fullName>
    </submittedName>
</protein>
<dbReference type="InterPro" id="IPR005652">
    <property type="entry name" value="Photo_RC_H"/>
</dbReference>
<proteinExistence type="predicted"/>
<feature type="transmembrane region" description="Helical" evidence="2">
    <location>
        <begin position="12"/>
        <end position="31"/>
    </location>
</feature>
<gene>
    <name evidence="5" type="primary">puhA</name>
    <name evidence="5" type="ORF">ACGRVM_00780</name>
</gene>
<name>A0ABW7I2M6_9RHOB</name>
<dbReference type="InterPro" id="IPR014747">
    <property type="entry name" value="Bac_photo_RC_H_C"/>
</dbReference>
<feature type="compositionally biased region" description="Basic and acidic residues" evidence="1">
    <location>
        <begin position="80"/>
        <end position="92"/>
    </location>
</feature>
<evidence type="ECO:0000259" key="4">
    <source>
        <dbReference type="Pfam" id="PF05239"/>
    </source>
</evidence>
<evidence type="ECO:0000259" key="3">
    <source>
        <dbReference type="Pfam" id="PF03967"/>
    </source>
</evidence>
<dbReference type="SUPFAM" id="SSF50346">
    <property type="entry name" value="PRC-barrel domain"/>
    <property type="match status" value="1"/>
</dbReference>
<keyword evidence="2" id="KW-0812">Transmembrane</keyword>
<comment type="caution">
    <text evidence="5">The sequence shown here is derived from an EMBL/GenBank/DDBJ whole genome shotgun (WGS) entry which is preliminary data.</text>
</comment>
<feature type="compositionally biased region" description="Basic and acidic residues" evidence="1">
    <location>
        <begin position="45"/>
        <end position="64"/>
    </location>
</feature>
<dbReference type="RefSeq" id="WP_377169672.1">
    <property type="nucleotide sequence ID" value="NZ_JBHTJC010000001.1"/>
</dbReference>
<keyword evidence="2" id="KW-0472">Membrane</keyword>
<dbReference type="Proteomes" id="UP001607157">
    <property type="component" value="Unassembled WGS sequence"/>
</dbReference>
<dbReference type="InterPro" id="IPR027275">
    <property type="entry name" value="PRC-brl_dom"/>
</dbReference>
<evidence type="ECO:0000256" key="1">
    <source>
        <dbReference type="SAM" id="MobiDB-lite"/>
    </source>
</evidence>
<feature type="domain" description="PRC-barrel" evidence="4">
    <location>
        <begin position="144"/>
        <end position="213"/>
    </location>
</feature>
<dbReference type="NCBIfam" id="TIGR01150">
    <property type="entry name" value="puhA"/>
    <property type="match status" value="1"/>
</dbReference>
<dbReference type="InterPro" id="IPR011033">
    <property type="entry name" value="PRC_barrel-like_sf"/>
</dbReference>
<reference evidence="5 6" key="1">
    <citation type="submission" date="2024-10" db="EMBL/GenBank/DDBJ databases">
        <authorList>
            <person name="Yang X.-N."/>
        </authorList>
    </citation>
    <scope>NUCLEOTIDE SEQUENCE [LARGE SCALE GENOMIC DNA]</scope>
    <source>
        <strain evidence="5 6">CAU 1059</strain>
    </source>
</reference>
<dbReference type="Gene3D" id="4.10.540.10">
    <property type="entry name" value="Photosynthetic reaction centre, H subunit, N-terminal domain"/>
    <property type="match status" value="1"/>
</dbReference>
<feature type="domain" description="Photosynthetic reaction centre H subunit N-terminal" evidence="3">
    <location>
        <begin position="5"/>
        <end position="136"/>
    </location>
</feature>
<dbReference type="InterPro" id="IPR015810">
    <property type="entry name" value="Photo_RC_H_N"/>
</dbReference>
<dbReference type="EMBL" id="JBIHMM010000001">
    <property type="protein sequence ID" value="MFH0252413.1"/>
    <property type="molecule type" value="Genomic_DNA"/>
</dbReference>
<dbReference type="Pfam" id="PF05239">
    <property type="entry name" value="PRC"/>
    <property type="match status" value="1"/>
</dbReference>
<evidence type="ECO:0000256" key="2">
    <source>
        <dbReference type="SAM" id="Phobius"/>
    </source>
</evidence>
<dbReference type="InterPro" id="IPR037097">
    <property type="entry name" value="Photo_RC_H_N_sf"/>
</dbReference>
<keyword evidence="6" id="KW-1185">Reference proteome</keyword>
<organism evidence="5 6">
    <name type="scientific">Roseovarius aquimarinus</name>
    <dbReference type="NCBI Taxonomy" id="1229156"/>
    <lineage>
        <taxon>Bacteria</taxon>
        <taxon>Pseudomonadati</taxon>
        <taxon>Pseudomonadota</taxon>
        <taxon>Alphaproteobacteria</taxon>
        <taxon>Rhodobacterales</taxon>
        <taxon>Roseobacteraceae</taxon>
        <taxon>Roseovarius</taxon>
    </lineage>
</organism>
<sequence>MVGETFFGDFDLASAAIWSFWIFFALLVYYLQTENMREGYPQIDETGHGKPREGLFSLPKDKTFKLPHGRGEVSVPSGQRSDREKLALERSSEGAGSPYVPTGDPMVDGVGPASWANRRDVPELDGHGHVKIRPMSTLPEFHVSAGRDPRGKAVVTGDGEVIGRIIDMWIDVPESMVRYLVVDLNPEGSGETRLIPINMCRIKSDRVTVRSLYAAQFAGVPNIKAKDKITLLEEEKIMAWYGGGTLYADPKRLEAQL</sequence>
<accession>A0ABW7I2M6</accession>
<dbReference type="Gene3D" id="3.90.50.10">
    <property type="entry name" value="Photosynthetic Reaction Center, subunit H, domain 2"/>
    <property type="match status" value="1"/>
</dbReference>